<dbReference type="InterPro" id="IPR004872">
    <property type="entry name" value="Lipoprotein_NlpA"/>
</dbReference>
<dbReference type="EMBL" id="SLXI01000004">
    <property type="protein sequence ID" value="TCP12411.1"/>
    <property type="molecule type" value="Genomic_DNA"/>
</dbReference>
<keyword evidence="2 7" id="KW-0732">Signal</keyword>
<comment type="similarity">
    <text evidence="6">Belongs to the nlpA lipoprotein family.</text>
</comment>
<evidence type="ECO:0000256" key="4">
    <source>
        <dbReference type="ARBA" id="ARBA00023139"/>
    </source>
</evidence>
<dbReference type="AlphaFoldDB" id="A0A4R2MVP2"/>
<dbReference type="PANTHER" id="PTHR30429">
    <property type="entry name" value="D-METHIONINE-BINDING LIPOPROTEIN METQ"/>
    <property type="match status" value="1"/>
</dbReference>
<comment type="subcellular location">
    <subcellularLocation>
        <location evidence="1">Cell outer membrane</location>
        <topology evidence="1">Lipid-anchor</topology>
    </subcellularLocation>
</comment>
<dbReference type="PIRSF" id="PIRSF002854">
    <property type="entry name" value="MetQ"/>
    <property type="match status" value="1"/>
</dbReference>
<dbReference type="Pfam" id="PF03180">
    <property type="entry name" value="Lipoprotein_9"/>
    <property type="match status" value="1"/>
</dbReference>
<protein>
    <recommendedName>
        <fullName evidence="6">Lipoprotein</fullName>
    </recommendedName>
</protein>
<evidence type="ECO:0000256" key="5">
    <source>
        <dbReference type="ARBA" id="ARBA00023288"/>
    </source>
</evidence>
<proteinExistence type="inferred from homology"/>
<reference evidence="8 9" key="1">
    <citation type="submission" date="2019-03" db="EMBL/GenBank/DDBJ databases">
        <title>Genomic Encyclopedia of Type Strains, Phase IV (KMG-IV): sequencing the most valuable type-strain genomes for metagenomic binning, comparative biology and taxonomic classification.</title>
        <authorList>
            <person name="Goeker M."/>
        </authorList>
    </citation>
    <scope>NUCLEOTIDE SEQUENCE [LARGE SCALE GENOMIC DNA]</scope>
    <source>
        <strain evidence="8 9">DSM 28231</strain>
    </source>
</reference>
<dbReference type="OrthoDB" id="9812878at2"/>
<feature type="signal peptide" evidence="7">
    <location>
        <begin position="1"/>
        <end position="24"/>
    </location>
</feature>
<dbReference type="NCBIfam" id="TIGR00363">
    <property type="entry name" value="MetQ/NlpA family lipoprotein"/>
    <property type="match status" value="1"/>
</dbReference>
<evidence type="ECO:0000256" key="1">
    <source>
        <dbReference type="ARBA" id="ARBA00004459"/>
    </source>
</evidence>
<accession>A0A4R2MVP2</accession>
<dbReference type="Proteomes" id="UP000294841">
    <property type="component" value="Unassembled WGS sequence"/>
</dbReference>
<keyword evidence="3" id="KW-0472">Membrane</keyword>
<evidence type="ECO:0000256" key="6">
    <source>
        <dbReference type="PIRNR" id="PIRNR002854"/>
    </source>
</evidence>
<evidence type="ECO:0000256" key="2">
    <source>
        <dbReference type="ARBA" id="ARBA00022729"/>
    </source>
</evidence>
<evidence type="ECO:0000313" key="9">
    <source>
        <dbReference type="Proteomes" id="UP000294841"/>
    </source>
</evidence>
<dbReference type="GO" id="GO:0009279">
    <property type="term" value="C:cell outer membrane"/>
    <property type="evidence" value="ECO:0007669"/>
    <property type="project" value="UniProtKB-SubCell"/>
</dbReference>
<keyword evidence="9" id="KW-1185">Reference proteome</keyword>
<dbReference type="RefSeq" id="WP_132024095.1">
    <property type="nucleotide sequence ID" value="NZ_CP016605.1"/>
</dbReference>
<dbReference type="SUPFAM" id="SSF53850">
    <property type="entry name" value="Periplasmic binding protein-like II"/>
    <property type="match status" value="1"/>
</dbReference>
<evidence type="ECO:0000256" key="3">
    <source>
        <dbReference type="ARBA" id="ARBA00023136"/>
    </source>
</evidence>
<feature type="chain" id="PRO_5020325053" description="Lipoprotein" evidence="7">
    <location>
        <begin position="25"/>
        <end position="271"/>
    </location>
</feature>
<dbReference type="PANTHER" id="PTHR30429:SF1">
    <property type="entry name" value="D-METHIONINE-BINDING LIPOPROTEIN METQ-RELATED"/>
    <property type="match status" value="1"/>
</dbReference>
<name>A0A4R2MVP2_9PAST</name>
<evidence type="ECO:0000256" key="7">
    <source>
        <dbReference type="SAM" id="SignalP"/>
    </source>
</evidence>
<keyword evidence="4" id="KW-0564">Palmitate</keyword>
<dbReference type="CDD" id="cd13598">
    <property type="entry name" value="PBP2_lipoprotein_IlpA_like"/>
    <property type="match status" value="1"/>
</dbReference>
<dbReference type="NCBIfam" id="NF008285">
    <property type="entry name" value="PRK11063.1"/>
    <property type="match status" value="1"/>
</dbReference>
<sequence length="271" mass="29860">MKLTKLLGLTTIFSTALLAGIANANPSSDATPRKLTIGVMSGAEAQVTEVAARIAKEKYNIDVKLVEFTEYTSPNDALSKGELDANAFQHKPYLDTEVEQRGYKLAIVGNTFVYPIAAYSKKIKNLSELKDGAVVAVPNNPSNLGRALLLLEKQGLIKLKDSSNLLATSIDIVENPKNIEIKEVEASLLPRTLDDVDFAIINNTYAVQYNLSREKDGLFAEDKESPYVNLIVSREDNKDSQALKDFVKAFQTEEVNQEAIKFFKDGVVKGW</sequence>
<comment type="caution">
    <text evidence="8">The sequence shown here is derived from an EMBL/GenBank/DDBJ whole genome shotgun (WGS) entry which is preliminary data.</text>
</comment>
<keyword evidence="5 6" id="KW-0449">Lipoprotein</keyword>
<organism evidence="8 9">
    <name type="scientific">Bisgaardia hudsonensis</name>
    <dbReference type="NCBI Taxonomy" id="109472"/>
    <lineage>
        <taxon>Bacteria</taxon>
        <taxon>Pseudomonadati</taxon>
        <taxon>Pseudomonadota</taxon>
        <taxon>Gammaproteobacteria</taxon>
        <taxon>Pasteurellales</taxon>
        <taxon>Pasteurellaceae</taxon>
        <taxon>Bisgaardia</taxon>
    </lineage>
</organism>
<gene>
    <name evidence="8" type="ORF">EV697_104226</name>
</gene>
<dbReference type="Gene3D" id="3.40.190.10">
    <property type="entry name" value="Periplasmic binding protein-like II"/>
    <property type="match status" value="2"/>
</dbReference>
<evidence type="ECO:0000313" key="8">
    <source>
        <dbReference type="EMBL" id="TCP12411.1"/>
    </source>
</evidence>